<dbReference type="InterPro" id="IPR036638">
    <property type="entry name" value="HLH_DNA-bd_sf"/>
</dbReference>
<sequence length="447" mass="48563">MSLNWHTFLGDDGLTLSNEQWPDISPAAGAPLQMPKSNATRSSSSDAEETNNFGSLLNGTTAGPYFDNNLFTTNDYFLSDLDVLQPFGDLIAGGGSTSESSPEPMTNMGPTDYTRNSEASRNLASTSSKSTQSPLLSSAQRQSLQRAKTFPNPSYESMFPNNLESGFVEDLTFPGGPESLNASKPSIESSMSPPGSTTVKRSKADSDILSACWTSPLCPNHDLNGQIPNSANCGGGCAPFLFASEDTLPTPTINSFPVGAQEVIAEDGVVEIQPRSRKRTESEASSNEPQGRQFPSKNTSRNNAEPKTRVKSEKLSTSPEHVEVQATDDTKPKSRRRLPHNQVERKYRESLNTQLDSLLRVVPSLQQNQPPCDGADIEDLPAPTKPSKAIILASATAYIKQMEKDKKNLADENQILRTRVKALQALIKCDDCSLMQYVMDLKINPPN</sequence>
<dbReference type="PROSITE" id="PS50888">
    <property type="entry name" value="BHLH"/>
    <property type="match status" value="1"/>
</dbReference>
<feature type="compositionally biased region" description="Polar residues" evidence="2">
    <location>
        <begin position="139"/>
        <end position="155"/>
    </location>
</feature>
<keyword evidence="1" id="KW-0175">Coiled coil</keyword>
<feature type="region of interest" description="Disordered" evidence="2">
    <location>
        <begin position="20"/>
        <end position="55"/>
    </location>
</feature>
<evidence type="ECO:0000256" key="1">
    <source>
        <dbReference type="SAM" id="Coils"/>
    </source>
</evidence>
<feature type="compositionally biased region" description="Basic and acidic residues" evidence="2">
    <location>
        <begin position="304"/>
        <end position="332"/>
    </location>
</feature>
<feature type="region of interest" description="Disordered" evidence="2">
    <location>
        <begin position="172"/>
        <end position="202"/>
    </location>
</feature>
<feature type="compositionally biased region" description="Polar residues" evidence="2">
    <location>
        <begin position="113"/>
        <end position="124"/>
    </location>
</feature>
<feature type="compositionally biased region" description="Polar residues" evidence="2">
    <location>
        <begin position="180"/>
        <end position="199"/>
    </location>
</feature>
<dbReference type="OrthoDB" id="2133190at2759"/>
<dbReference type="EMBL" id="MU001839">
    <property type="protein sequence ID" value="KAF2796115.1"/>
    <property type="molecule type" value="Genomic_DNA"/>
</dbReference>
<keyword evidence="5" id="KW-1185">Reference proteome</keyword>
<proteinExistence type="predicted"/>
<evidence type="ECO:0000313" key="5">
    <source>
        <dbReference type="Proteomes" id="UP000799757"/>
    </source>
</evidence>
<dbReference type="PANTHER" id="PTHR47336">
    <property type="entry name" value="TRANSCRIPTION FACTOR HMS1-RELATED"/>
    <property type="match status" value="1"/>
</dbReference>
<dbReference type="Proteomes" id="UP000799757">
    <property type="component" value="Unassembled WGS sequence"/>
</dbReference>
<gene>
    <name evidence="4" type="ORF">K505DRAFT_300893</name>
</gene>
<dbReference type="SUPFAM" id="SSF47459">
    <property type="entry name" value="HLH, helix-loop-helix DNA-binding domain"/>
    <property type="match status" value="1"/>
</dbReference>
<protein>
    <recommendedName>
        <fullName evidence="3">BHLH domain-containing protein</fullName>
    </recommendedName>
</protein>
<feature type="region of interest" description="Disordered" evidence="2">
    <location>
        <begin position="92"/>
        <end position="155"/>
    </location>
</feature>
<feature type="compositionally biased region" description="Polar residues" evidence="2">
    <location>
        <begin position="283"/>
        <end position="303"/>
    </location>
</feature>
<feature type="domain" description="BHLH" evidence="3">
    <location>
        <begin position="335"/>
        <end position="402"/>
    </location>
</feature>
<evidence type="ECO:0000259" key="3">
    <source>
        <dbReference type="PROSITE" id="PS50888"/>
    </source>
</evidence>
<dbReference type="Gene3D" id="4.10.280.10">
    <property type="entry name" value="Helix-loop-helix DNA-binding domain"/>
    <property type="match status" value="1"/>
</dbReference>
<evidence type="ECO:0000313" key="4">
    <source>
        <dbReference type="EMBL" id="KAF2796115.1"/>
    </source>
</evidence>
<dbReference type="GO" id="GO:0046983">
    <property type="term" value="F:protein dimerization activity"/>
    <property type="evidence" value="ECO:0007669"/>
    <property type="project" value="InterPro"/>
</dbReference>
<dbReference type="Pfam" id="PF00010">
    <property type="entry name" value="HLH"/>
    <property type="match status" value="1"/>
</dbReference>
<dbReference type="PANTHER" id="PTHR47336:SF2">
    <property type="entry name" value="TRANSCRIPTION FACTOR HMS1-RELATED"/>
    <property type="match status" value="1"/>
</dbReference>
<reference evidence="4" key="1">
    <citation type="journal article" date="2020" name="Stud. Mycol.">
        <title>101 Dothideomycetes genomes: a test case for predicting lifestyles and emergence of pathogens.</title>
        <authorList>
            <person name="Haridas S."/>
            <person name="Albert R."/>
            <person name="Binder M."/>
            <person name="Bloem J."/>
            <person name="Labutti K."/>
            <person name="Salamov A."/>
            <person name="Andreopoulos B."/>
            <person name="Baker S."/>
            <person name="Barry K."/>
            <person name="Bills G."/>
            <person name="Bluhm B."/>
            <person name="Cannon C."/>
            <person name="Castanera R."/>
            <person name="Culley D."/>
            <person name="Daum C."/>
            <person name="Ezra D."/>
            <person name="Gonzalez J."/>
            <person name="Henrissat B."/>
            <person name="Kuo A."/>
            <person name="Liang C."/>
            <person name="Lipzen A."/>
            <person name="Lutzoni F."/>
            <person name="Magnuson J."/>
            <person name="Mondo S."/>
            <person name="Nolan M."/>
            <person name="Ohm R."/>
            <person name="Pangilinan J."/>
            <person name="Park H.-J."/>
            <person name="Ramirez L."/>
            <person name="Alfaro M."/>
            <person name="Sun H."/>
            <person name="Tritt A."/>
            <person name="Yoshinaga Y."/>
            <person name="Zwiers L.-H."/>
            <person name="Turgeon B."/>
            <person name="Goodwin S."/>
            <person name="Spatafora J."/>
            <person name="Crous P."/>
            <person name="Grigoriev I."/>
        </authorList>
    </citation>
    <scope>NUCLEOTIDE SEQUENCE</scope>
    <source>
        <strain evidence="4">CBS 109.77</strain>
    </source>
</reference>
<accession>A0A6A6XJM5</accession>
<dbReference type="SMART" id="SM00353">
    <property type="entry name" value="HLH"/>
    <property type="match status" value="1"/>
</dbReference>
<feature type="region of interest" description="Disordered" evidence="2">
    <location>
        <begin position="267"/>
        <end position="342"/>
    </location>
</feature>
<dbReference type="InterPro" id="IPR011598">
    <property type="entry name" value="bHLH_dom"/>
</dbReference>
<feature type="compositionally biased region" description="Polar residues" evidence="2">
    <location>
        <begin position="35"/>
        <end position="55"/>
    </location>
</feature>
<dbReference type="InterPro" id="IPR052099">
    <property type="entry name" value="Regulatory_TF_Diverse"/>
</dbReference>
<feature type="compositionally biased region" description="Low complexity" evidence="2">
    <location>
        <begin position="125"/>
        <end position="138"/>
    </location>
</feature>
<dbReference type="CDD" id="cd11395">
    <property type="entry name" value="bHLHzip_SREBP_like"/>
    <property type="match status" value="1"/>
</dbReference>
<evidence type="ECO:0000256" key="2">
    <source>
        <dbReference type="SAM" id="MobiDB-lite"/>
    </source>
</evidence>
<organism evidence="4 5">
    <name type="scientific">Melanomma pulvis-pyrius CBS 109.77</name>
    <dbReference type="NCBI Taxonomy" id="1314802"/>
    <lineage>
        <taxon>Eukaryota</taxon>
        <taxon>Fungi</taxon>
        <taxon>Dikarya</taxon>
        <taxon>Ascomycota</taxon>
        <taxon>Pezizomycotina</taxon>
        <taxon>Dothideomycetes</taxon>
        <taxon>Pleosporomycetidae</taxon>
        <taxon>Pleosporales</taxon>
        <taxon>Melanommataceae</taxon>
        <taxon>Melanomma</taxon>
    </lineage>
</organism>
<dbReference type="AlphaFoldDB" id="A0A6A6XJM5"/>
<name>A0A6A6XJM5_9PLEO</name>
<feature type="coiled-coil region" evidence="1">
    <location>
        <begin position="392"/>
        <end position="426"/>
    </location>
</feature>